<gene>
    <name evidence="2" type="ORF">AVEN_262761_1</name>
</gene>
<organism evidence="2 3">
    <name type="scientific">Araneus ventricosus</name>
    <name type="common">Orbweaver spider</name>
    <name type="synonym">Epeira ventricosa</name>
    <dbReference type="NCBI Taxonomy" id="182803"/>
    <lineage>
        <taxon>Eukaryota</taxon>
        <taxon>Metazoa</taxon>
        <taxon>Ecdysozoa</taxon>
        <taxon>Arthropoda</taxon>
        <taxon>Chelicerata</taxon>
        <taxon>Arachnida</taxon>
        <taxon>Araneae</taxon>
        <taxon>Araneomorphae</taxon>
        <taxon>Entelegynae</taxon>
        <taxon>Araneoidea</taxon>
        <taxon>Araneidae</taxon>
        <taxon>Araneus</taxon>
    </lineage>
</organism>
<dbReference type="InterPro" id="IPR018289">
    <property type="entry name" value="MULE_transposase_dom"/>
</dbReference>
<dbReference type="Proteomes" id="UP000499080">
    <property type="component" value="Unassembled WGS sequence"/>
</dbReference>
<keyword evidence="3" id="KW-1185">Reference proteome</keyword>
<dbReference type="OrthoDB" id="6420425at2759"/>
<proteinExistence type="predicted"/>
<protein>
    <recommendedName>
        <fullName evidence="1">MULE transposase domain-containing protein</fullName>
    </recommendedName>
</protein>
<dbReference type="AlphaFoldDB" id="A0A4Y2P6L8"/>
<dbReference type="PANTHER" id="PTHR47160:SF8">
    <property type="entry name" value="MULE TRANSPOSASE DOMAIN-CONTAINING PROTEIN"/>
    <property type="match status" value="1"/>
</dbReference>
<evidence type="ECO:0000259" key="1">
    <source>
        <dbReference type="Pfam" id="PF10551"/>
    </source>
</evidence>
<name>A0A4Y2P6L8_ARAVE</name>
<reference evidence="2 3" key="1">
    <citation type="journal article" date="2019" name="Sci. Rep.">
        <title>Orb-weaving spider Araneus ventricosus genome elucidates the spidroin gene catalogue.</title>
        <authorList>
            <person name="Kono N."/>
            <person name="Nakamura H."/>
            <person name="Ohtoshi R."/>
            <person name="Moran D.A.P."/>
            <person name="Shinohara A."/>
            <person name="Yoshida Y."/>
            <person name="Fujiwara M."/>
            <person name="Mori M."/>
            <person name="Tomita M."/>
            <person name="Arakawa K."/>
        </authorList>
    </citation>
    <scope>NUCLEOTIDE SEQUENCE [LARGE SCALE GENOMIC DNA]</scope>
</reference>
<feature type="domain" description="MULE transposase" evidence="1">
    <location>
        <begin position="94"/>
        <end position="187"/>
    </location>
</feature>
<comment type="caution">
    <text evidence="2">The sequence shown here is derived from an EMBL/GenBank/DDBJ whole genome shotgun (WGS) entry which is preliminary data.</text>
</comment>
<evidence type="ECO:0000313" key="3">
    <source>
        <dbReference type="Proteomes" id="UP000499080"/>
    </source>
</evidence>
<accession>A0A4Y2P6L8</accession>
<sequence>MSPLFQREYEILTEIPTLSSIKSSLHKTRRRVQGISSEASTAADIILSSELLKLSDTSTFLLADTFICESTNRIIVFGTPKGKDILQKSEKFYWDGTFKSCPKQFLQIYSLHVDIGSSLEEVNIIPIVFALLPNKTQATYVKLFSILKEANWSPECLTMDFEVAAIMGAKIVFPTLEIKDCNFHFNQCLWRQVQSIGLADAYKCNTEIRLSIRMCAALAFLPEEDIDDAWIKIQEDSPQNFLLTKFYDYFVEQWLENSTITVSMWNCFKRLHRTNNIIEGWNNKVNAFIGKSHPRIEDVIRFLKTEANYSDFLDERRNLNLEGKKRAKKKYIYIHTFRQSDNPNNRKVL</sequence>
<evidence type="ECO:0000313" key="2">
    <source>
        <dbReference type="EMBL" id="GBN47555.1"/>
    </source>
</evidence>
<dbReference type="Pfam" id="PF10551">
    <property type="entry name" value="MULE"/>
    <property type="match status" value="1"/>
</dbReference>
<dbReference type="EMBL" id="BGPR01010698">
    <property type="protein sequence ID" value="GBN47555.1"/>
    <property type="molecule type" value="Genomic_DNA"/>
</dbReference>
<dbReference type="PANTHER" id="PTHR47160">
    <property type="entry name" value="PUTATIVE-RELATED"/>
    <property type="match status" value="1"/>
</dbReference>